<proteinExistence type="predicted"/>
<dbReference type="EMBL" id="CM045761">
    <property type="protein sequence ID" value="KAI8014266.1"/>
    <property type="molecule type" value="Genomic_DNA"/>
</dbReference>
<organism evidence="1 2">
    <name type="scientific">Camellia lanceoleosa</name>
    <dbReference type="NCBI Taxonomy" id="1840588"/>
    <lineage>
        <taxon>Eukaryota</taxon>
        <taxon>Viridiplantae</taxon>
        <taxon>Streptophyta</taxon>
        <taxon>Embryophyta</taxon>
        <taxon>Tracheophyta</taxon>
        <taxon>Spermatophyta</taxon>
        <taxon>Magnoliopsida</taxon>
        <taxon>eudicotyledons</taxon>
        <taxon>Gunneridae</taxon>
        <taxon>Pentapetalae</taxon>
        <taxon>asterids</taxon>
        <taxon>Ericales</taxon>
        <taxon>Theaceae</taxon>
        <taxon>Camellia</taxon>
    </lineage>
</organism>
<reference evidence="1 2" key="1">
    <citation type="journal article" date="2022" name="Plant J.">
        <title>Chromosome-level genome of Camellia lanceoleosa provides a valuable resource for understanding genome evolution and self-incompatibility.</title>
        <authorList>
            <person name="Gong W."/>
            <person name="Xiao S."/>
            <person name="Wang L."/>
            <person name="Liao Z."/>
            <person name="Chang Y."/>
            <person name="Mo W."/>
            <person name="Hu G."/>
            <person name="Li W."/>
            <person name="Zhao G."/>
            <person name="Zhu H."/>
            <person name="Hu X."/>
            <person name="Ji K."/>
            <person name="Xiang X."/>
            <person name="Song Q."/>
            <person name="Yuan D."/>
            <person name="Jin S."/>
            <person name="Zhang L."/>
        </authorList>
    </citation>
    <scope>NUCLEOTIDE SEQUENCE [LARGE SCALE GENOMIC DNA]</scope>
    <source>
        <strain evidence="1">SQ_2022a</strain>
    </source>
</reference>
<sequence>MAVSGEVVGGDFTKLAPVVIGRSERGTGAIVAHVFECCGLGPRHESSVVDSKAFGDCFFAAHHDGSAQPESDCEYRTVSIGHGGEGSEEWGLASEKVEGAHDQPRTFRFWGFGTGLGHPYFGEYK</sequence>
<evidence type="ECO:0000313" key="2">
    <source>
        <dbReference type="Proteomes" id="UP001060215"/>
    </source>
</evidence>
<gene>
    <name evidence="1" type="ORF">LOK49_LG05G01101</name>
</gene>
<dbReference type="Proteomes" id="UP001060215">
    <property type="component" value="Chromosome 4"/>
</dbReference>
<accession>A0ACC0HMA0</accession>
<protein>
    <submittedName>
        <fullName evidence="1">Uncharacterized protein</fullName>
    </submittedName>
</protein>
<comment type="caution">
    <text evidence="1">The sequence shown here is derived from an EMBL/GenBank/DDBJ whole genome shotgun (WGS) entry which is preliminary data.</text>
</comment>
<name>A0ACC0HMA0_9ERIC</name>
<evidence type="ECO:0000313" key="1">
    <source>
        <dbReference type="EMBL" id="KAI8014266.1"/>
    </source>
</evidence>
<keyword evidence="2" id="KW-1185">Reference proteome</keyword>